<dbReference type="STRING" id="391625.PPSIR1_07335"/>
<name>A6GCK8_9BACT</name>
<evidence type="ECO:0000256" key="1">
    <source>
        <dbReference type="SAM" id="MobiDB-lite"/>
    </source>
</evidence>
<comment type="caution">
    <text evidence="3">The sequence shown here is derived from an EMBL/GenBank/DDBJ whole genome shotgun (WGS) entry which is preliminary data.</text>
</comment>
<keyword evidence="2" id="KW-0472">Membrane</keyword>
<keyword evidence="4" id="KW-1185">Reference proteome</keyword>
<evidence type="ECO:0000313" key="4">
    <source>
        <dbReference type="Proteomes" id="UP000005801"/>
    </source>
</evidence>
<gene>
    <name evidence="3" type="ORF">PPSIR1_07335</name>
</gene>
<accession>A6GCK8</accession>
<sequence>MTRAQSPEHGDGSAPSDAVGSGDLVLQGRRAALEELRAADRIMASALGTLETVSRHQRLDMIGFNTADGLYGDATRSDVGTAISEVNIAQGSLRKALELLGGHAESGWVELETWGLAEGIVDGIFDVFAALKAQRNIAAARGVHGQIRQLFERVRASDPSLTDVQPLADWDEGGGMGGMGGMLEELRATWAFNKPAILWRVGVVVFILLSVLSAMLGLFE</sequence>
<evidence type="ECO:0000313" key="3">
    <source>
        <dbReference type="EMBL" id="EDM76360.1"/>
    </source>
</evidence>
<dbReference type="RefSeq" id="WP_006974449.1">
    <property type="nucleotide sequence ID" value="NZ_ABCS01000066.1"/>
</dbReference>
<keyword evidence="2" id="KW-0812">Transmembrane</keyword>
<evidence type="ECO:0000256" key="2">
    <source>
        <dbReference type="SAM" id="Phobius"/>
    </source>
</evidence>
<dbReference type="Proteomes" id="UP000005801">
    <property type="component" value="Unassembled WGS sequence"/>
</dbReference>
<organism evidence="3 4">
    <name type="scientific">Plesiocystis pacifica SIR-1</name>
    <dbReference type="NCBI Taxonomy" id="391625"/>
    <lineage>
        <taxon>Bacteria</taxon>
        <taxon>Pseudomonadati</taxon>
        <taxon>Myxococcota</taxon>
        <taxon>Polyangia</taxon>
        <taxon>Nannocystales</taxon>
        <taxon>Nannocystaceae</taxon>
        <taxon>Plesiocystis</taxon>
    </lineage>
</organism>
<dbReference type="EMBL" id="ABCS01000066">
    <property type="protein sequence ID" value="EDM76360.1"/>
    <property type="molecule type" value="Genomic_DNA"/>
</dbReference>
<feature type="compositionally biased region" description="Basic and acidic residues" evidence="1">
    <location>
        <begin position="1"/>
        <end position="11"/>
    </location>
</feature>
<reference evidence="3 4" key="1">
    <citation type="submission" date="2007-06" db="EMBL/GenBank/DDBJ databases">
        <authorList>
            <person name="Shimkets L."/>
            <person name="Ferriera S."/>
            <person name="Johnson J."/>
            <person name="Kravitz S."/>
            <person name="Beeson K."/>
            <person name="Sutton G."/>
            <person name="Rogers Y.-H."/>
            <person name="Friedman R."/>
            <person name="Frazier M."/>
            <person name="Venter J.C."/>
        </authorList>
    </citation>
    <scope>NUCLEOTIDE SEQUENCE [LARGE SCALE GENOMIC DNA]</scope>
    <source>
        <strain evidence="3 4">SIR-1</strain>
    </source>
</reference>
<protein>
    <submittedName>
        <fullName evidence="3">Uncharacterized protein</fullName>
    </submittedName>
</protein>
<feature type="transmembrane region" description="Helical" evidence="2">
    <location>
        <begin position="197"/>
        <end position="219"/>
    </location>
</feature>
<dbReference type="AlphaFoldDB" id="A6GCK8"/>
<keyword evidence="2" id="KW-1133">Transmembrane helix</keyword>
<proteinExistence type="predicted"/>
<feature type="region of interest" description="Disordered" evidence="1">
    <location>
        <begin position="1"/>
        <end position="21"/>
    </location>
</feature>